<dbReference type="EC" id="1.2.99.2" evidence="5"/>
<name>A0A0B6WWD4_9BACT</name>
<protein>
    <submittedName>
        <fullName evidence="5">Aerobic-type carbon monoxide dehydrogenase, middle subunit CoxM/CutM-like protein</fullName>
        <ecNumber evidence="5">1.2.99.2</ecNumber>
    </submittedName>
</protein>
<dbReference type="InterPro" id="IPR005107">
    <property type="entry name" value="CO_DH_flav_C"/>
</dbReference>
<reference evidence="5 6" key="1">
    <citation type="submission" date="2013-12" db="EMBL/GenBank/DDBJ databases">
        <authorList>
            <person name="Stott M."/>
        </authorList>
    </citation>
    <scope>NUCLEOTIDE SEQUENCE [LARGE SCALE GENOMIC DNA]</scope>
    <source>
        <strain evidence="5 6">K22</strain>
    </source>
</reference>
<dbReference type="PROSITE" id="PS51387">
    <property type="entry name" value="FAD_PCMH"/>
    <property type="match status" value="1"/>
</dbReference>
<dbReference type="SUPFAM" id="SSF56176">
    <property type="entry name" value="FAD-binding/transporter-associated domain-like"/>
    <property type="match status" value="1"/>
</dbReference>
<evidence type="ECO:0000259" key="4">
    <source>
        <dbReference type="PROSITE" id="PS51387"/>
    </source>
</evidence>
<dbReference type="RefSeq" id="WP_041975105.1">
    <property type="nucleotide sequence ID" value="NZ_CBXV010000004.1"/>
</dbReference>
<dbReference type="Gene3D" id="3.30.465.10">
    <property type="match status" value="1"/>
</dbReference>
<keyword evidence="1" id="KW-0285">Flavoprotein</keyword>
<dbReference type="InterPro" id="IPR016167">
    <property type="entry name" value="FAD-bd_PCMH_sub1"/>
</dbReference>
<dbReference type="InterPro" id="IPR051312">
    <property type="entry name" value="Diverse_Substr_Oxidored"/>
</dbReference>
<proteinExistence type="predicted"/>
<keyword evidence="2" id="KW-0274">FAD</keyword>
<sequence length="288" mass="30722">MIPARFDYFAPSTLDEALSLLSQHLDDAKILAGGHSLIPAMKLRLAQPAMLISLGRIKSLSYIREEDGQIRIGAMTTHYEIESSARLREICPLLPECAASIGDVQVRNKGTIGGSLAHADPAADWPAAIIALGAELVATSTNGERTIHADDFFIDMFTTALEPNEILREIRVPLPTGTSQAYLKAAQPASGFAIVGVAVNLTRNADGSCQMIGVGITGVGPKAYRASAVEDALRGKMLDEQTIKDAAAHACDGVDANSDLYASAEYRRHLARVCTRRAIEAALRANRG</sequence>
<dbReference type="PANTHER" id="PTHR42659:SF2">
    <property type="entry name" value="XANTHINE DEHYDROGENASE SUBUNIT C-RELATED"/>
    <property type="match status" value="1"/>
</dbReference>
<evidence type="ECO:0000313" key="6">
    <source>
        <dbReference type="Proteomes" id="UP000031518"/>
    </source>
</evidence>
<dbReference type="InterPro" id="IPR016169">
    <property type="entry name" value="FAD-bd_PCMH_sub2"/>
</dbReference>
<evidence type="ECO:0000313" key="5">
    <source>
        <dbReference type="EMBL" id="CDM65052.1"/>
    </source>
</evidence>
<dbReference type="InterPro" id="IPR036683">
    <property type="entry name" value="CO_DH_flav_C_dom_sf"/>
</dbReference>
<dbReference type="OrthoDB" id="9774454at2"/>
<dbReference type="GO" id="GO:0016491">
    <property type="term" value="F:oxidoreductase activity"/>
    <property type="evidence" value="ECO:0007669"/>
    <property type="project" value="UniProtKB-KW"/>
</dbReference>
<dbReference type="AlphaFoldDB" id="A0A0B6WWD4"/>
<dbReference type="FunFam" id="3.30.465.10:FF:000017">
    <property type="entry name" value="Xanthine dehydrogenase, FAD binding subunit"/>
    <property type="match status" value="1"/>
</dbReference>
<keyword evidence="3 5" id="KW-0560">Oxidoreductase</keyword>
<dbReference type="GO" id="GO:0071949">
    <property type="term" value="F:FAD binding"/>
    <property type="evidence" value="ECO:0007669"/>
    <property type="project" value="InterPro"/>
</dbReference>
<dbReference type="EMBL" id="CBXV010000004">
    <property type="protein sequence ID" value="CDM65052.1"/>
    <property type="molecule type" value="Genomic_DNA"/>
</dbReference>
<dbReference type="InterPro" id="IPR036318">
    <property type="entry name" value="FAD-bd_PCMH-like_sf"/>
</dbReference>
<dbReference type="InterPro" id="IPR016166">
    <property type="entry name" value="FAD-bd_PCMH"/>
</dbReference>
<dbReference type="Pfam" id="PF03450">
    <property type="entry name" value="CO_deh_flav_C"/>
    <property type="match status" value="1"/>
</dbReference>
<feature type="domain" description="FAD-binding PCMH-type" evidence="4">
    <location>
        <begin position="1"/>
        <end position="177"/>
    </location>
</feature>
<dbReference type="SMART" id="SM01092">
    <property type="entry name" value="CO_deh_flav_C"/>
    <property type="match status" value="1"/>
</dbReference>
<dbReference type="STRING" id="454194.PYK22_01050"/>
<dbReference type="SUPFAM" id="SSF55447">
    <property type="entry name" value="CO dehydrogenase flavoprotein C-terminal domain-like"/>
    <property type="match status" value="1"/>
</dbReference>
<gene>
    <name evidence="5" type="ORF">PYK22_01050</name>
</gene>
<reference evidence="5 6" key="2">
    <citation type="submission" date="2015-01" db="EMBL/GenBank/DDBJ databases">
        <title>Complete genome sequence of Pyrinomonas methylaliphatogenes type strain K22T.</title>
        <authorList>
            <person name="Lee K.C.Y."/>
            <person name="Power J.F."/>
            <person name="Dunfield P.F."/>
            <person name="Morgan X.C."/>
            <person name="Huttenhower C."/>
            <person name="Stott M.B."/>
        </authorList>
    </citation>
    <scope>NUCLEOTIDE SEQUENCE [LARGE SCALE GENOMIC DNA]</scope>
    <source>
        <strain evidence="5 6">K22</strain>
    </source>
</reference>
<evidence type="ECO:0000256" key="2">
    <source>
        <dbReference type="ARBA" id="ARBA00022827"/>
    </source>
</evidence>
<dbReference type="Proteomes" id="UP000031518">
    <property type="component" value="Unassembled WGS sequence"/>
</dbReference>
<keyword evidence="6" id="KW-1185">Reference proteome</keyword>
<organism evidence="5 6">
    <name type="scientific">Pyrinomonas methylaliphatogenes</name>
    <dbReference type="NCBI Taxonomy" id="454194"/>
    <lineage>
        <taxon>Bacteria</taxon>
        <taxon>Pseudomonadati</taxon>
        <taxon>Acidobacteriota</taxon>
        <taxon>Blastocatellia</taxon>
        <taxon>Blastocatellales</taxon>
        <taxon>Pyrinomonadaceae</taxon>
        <taxon>Pyrinomonas</taxon>
    </lineage>
</organism>
<accession>A0A0B6WWD4</accession>
<dbReference type="Gene3D" id="3.30.43.10">
    <property type="entry name" value="Uridine Diphospho-n-acetylenolpyruvylglucosamine Reductase, domain 2"/>
    <property type="match status" value="1"/>
</dbReference>
<dbReference type="PANTHER" id="PTHR42659">
    <property type="entry name" value="XANTHINE DEHYDROGENASE SUBUNIT C-RELATED"/>
    <property type="match status" value="1"/>
</dbReference>
<dbReference type="Pfam" id="PF00941">
    <property type="entry name" value="FAD_binding_5"/>
    <property type="match status" value="1"/>
</dbReference>
<dbReference type="Gene3D" id="3.30.390.50">
    <property type="entry name" value="CO dehydrogenase flavoprotein, C-terminal domain"/>
    <property type="match status" value="1"/>
</dbReference>
<evidence type="ECO:0000256" key="1">
    <source>
        <dbReference type="ARBA" id="ARBA00022630"/>
    </source>
</evidence>
<dbReference type="InterPro" id="IPR002346">
    <property type="entry name" value="Mopterin_DH_FAD-bd"/>
</dbReference>
<evidence type="ECO:0000256" key="3">
    <source>
        <dbReference type="ARBA" id="ARBA00023002"/>
    </source>
</evidence>